<protein>
    <submittedName>
        <fullName evidence="1">Aspartate carbamoyltransferase</fullName>
    </submittedName>
</protein>
<sequence>MLGNLSEDYEMTMLIADVKMRFALTKRLRLRGIVFVNFIDF</sequence>
<dbReference type="GO" id="GO:0016740">
    <property type="term" value="F:transferase activity"/>
    <property type="evidence" value="ECO:0007669"/>
    <property type="project" value="UniProtKB-KW"/>
</dbReference>
<evidence type="ECO:0000313" key="1">
    <source>
        <dbReference type="EMBL" id="KIN09758.1"/>
    </source>
</evidence>
<comment type="caution">
    <text evidence="1">The sequence shown here is derived from an EMBL/GenBank/DDBJ whole genome shotgun (WGS) entry which is preliminary data.</text>
</comment>
<reference evidence="1 2" key="1">
    <citation type="submission" date="2015-01" db="EMBL/GenBank/DDBJ databases">
        <title>Draft genome of Vibrio mytili type strain CAIM 528.</title>
        <authorList>
            <person name="Gonzalez-Castillo A."/>
            <person name="Gomez-Gil B."/>
            <person name="Enciso-Ibarra J."/>
        </authorList>
    </citation>
    <scope>NUCLEOTIDE SEQUENCE [LARGE SCALE GENOMIC DNA]</scope>
    <source>
        <strain evidence="1 2">CAIM 528</strain>
    </source>
</reference>
<accession>A0A0C3E5V3</accession>
<dbReference type="OrthoDB" id="5896664at2"/>
<gene>
    <name evidence="1" type="ORF">SU60_17550</name>
</gene>
<proteinExistence type="predicted"/>
<dbReference type="Proteomes" id="UP000031977">
    <property type="component" value="Unassembled WGS sequence"/>
</dbReference>
<evidence type="ECO:0000313" key="2">
    <source>
        <dbReference type="Proteomes" id="UP000031977"/>
    </source>
</evidence>
<dbReference type="STRING" id="50718.SU60_17550"/>
<dbReference type="EMBL" id="JXOK01000068">
    <property type="protein sequence ID" value="KIN09758.1"/>
    <property type="molecule type" value="Genomic_DNA"/>
</dbReference>
<keyword evidence="1" id="KW-0808">Transferase</keyword>
<dbReference type="AlphaFoldDB" id="A0A0C3E5V3"/>
<keyword evidence="2" id="KW-1185">Reference proteome</keyword>
<organism evidence="1 2">
    <name type="scientific">Vibrio mytili</name>
    <dbReference type="NCBI Taxonomy" id="50718"/>
    <lineage>
        <taxon>Bacteria</taxon>
        <taxon>Pseudomonadati</taxon>
        <taxon>Pseudomonadota</taxon>
        <taxon>Gammaproteobacteria</taxon>
        <taxon>Vibrionales</taxon>
        <taxon>Vibrionaceae</taxon>
        <taxon>Vibrio</taxon>
    </lineage>
</organism>
<name>A0A0C3E5V3_9VIBR</name>